<keyword evidence="3" id="KW-1185">Reference proteome</keyword>
<accession>A0A8J2VK00</accession>
<feature type="region of interest" description="Disordered" evidence="1">
    <location>
        <begin position="48"/>
        <end position="70"/>
    </location>
</feature>
<protein>
    <submittedName>
        <fullName evidence="2">Uncharacterized protein</fullName>
    </submittedName>
</protein>
<dbReference type="Proteomes" id="UP000602745">
    <property type="component" value="Unassembled WGS sequence"/>
</dbReference>
<evidence type="ECO:0000313" key="2">
    <source>
        <dbReference type="EMBL" id="GGE29485.1"/>
    </source>
</evidence>
<gene>
    <name evidence="2" type="ORF">GCM10007276_03360</name>
</gene>
<reference evidence="2" key="2">
    <citation type="submission" date="2020-09" db="EMBL/GenBank/DDBJ databases">
        <authorList>
            <person name="Sun Q."/>
            <person name="Sedlacek I."/>
        </authorList>
    </citation>
    <scope>NUCLEOTIDE SEQUENCE</scope>
    <source>
        <strain evidence="2">CCM 7684</strain>
    </source>
</reference>
<name>A0A8J2VK00_9RHOB</name>
<sequence>MVMGAETGAGMVETAGHLALDAKGTGHSEMHDERFAVIEIGNKIFGAPTEAGDGTAGQSPRKILRKSKAQVRSPHLDLVKALAKHGGRQSSAHGLDFR</sequence>
<reference evidence="2" key="1">
    <citation type="journal article" date="2014" name="Int. J. Syst. Evol. Microbiol.">
        <title>Complete genome sequence of Corynebacterium casei LMG S-19264T (=DSM 44701T), isolated from a smear-ripened cheese.</title>
        <authorList>
            <consortium name="US DOE Joint Genome Institute (JGI-PGF)"/>
            <person name="Walter F."/>
            <person name="Albersmeier A."/>
            <person name="Kalinowski J."/>
            <person name="Ruckert C."/>
        </authorList>
    </citation>
    <scope>NUCLEOTIDE SEQUENCE</scope>
    <source>
        <strain evidence="2">CCM 7684</strain>
    </source>
</reference>
<organism evidence="2 3">
    <name type="scientific">Agaricicola taiwanensis</name>
    <dbReference type="NCBI Taxonomy" id="591372"/>
    <lineage>
        <taxon>Bacteria</taxon>
        <taxon>Pseudomonadati</taxon>
        <taxon>Pseudomonadota</taxon>
        <taxon>Alphaproteobacteria</taxon>
        <taxon>Rhodobacterales</taxon>
        <taxon>Paracoccaceae</taxon>
        <taxon>Agaricicola</taxon>
    </lineage>
</organism>
<proteinExistence type="predicted"/>
<evidence type="ECO:0000313" key="3">
    <source>
        <dbReference type="Proteomes" id="UP000602745"/>
    </source>
</evidence>
<evidence type="ECO:0000256" key="1">
    <source>
        <dbReference type="SAM" id="MobiDB-lite"/>
    </source>
</evidence>
<comment type="caution">
    <text evidence="2">The sequence shown here is derived from an EMBL/GenBank/DDBJ whole genome shotgun (WGS) entry which is preliminary data.</text>
</comment>
<dbReference type="EMBL" id="BMCP01000001">
    <property type="protein sequence ID" value="GGE29485.1"/>
    <property type="molecule type" value="Genomic_DNA"/>
</dbReference>
<dbReference type="AlphaFoldDB" id="A0A8J2VK00"/>